<dbReference type="PIRSF" id="PIRSF028235">
    <property type="entry name" value="UCP028235"/>
    <property type="match status" value="1"/>
</dbReference>
<comment type="caution">
    <text evidence="1">The sequence shown here is derived from an EMBL/GenBank/DDBJ whole genome shotgun (WGS) entry which is preliminary data.</text>
</comment>
<dbReference type="AlphaFoldDB" id="A0A2S6ID43"/>
<evidence type="ECO:0000313" key="2">
    <source>
        <dbReference type="Proteomes" id="UP000239485"/>
    </source>
</evidence>
<protein>
    <submittedName>
        <fullName evidence="1">NanoRNase/pAp phosphatase (C-di-AMP/oligoRNAs hydrolase)</fullName>
    </submittedName>
</protein>
<dbReference type="InterPro" id="IPR016877">
    <property type="entry name" value="UCP028235"/>
</dbReference>
<dbReference type="Proteomes" id="UP000239485">
    <property type="component" value="Unassembled WGS sequence"/>
</dbReference>
<dbReference type="InterPro" id="IPR038763">
    <property type="entry name" value="DHH_sf"/>
</dbReference>
<evidence type="ECO:0000313" key="1">
    <source>
        <dbReference type="EMBL" id="PPK92093.1"/>
    </source>
</evidence>
<keyword evidence="2" id="KW-1185">Reference proteome</keyword>
<gene>
    <name evidence="1" type="ORF">CLV92_11757</name>
</gene>
<dbReference type="SUPFAM" id="SSF64182">
    <property type="entry name" value="DHH phosphoesterases"/>
    <property type="match status" value="1"/>
</dbReference>
<organism evidence="1 2">
    <name type="scientific">Kineococcus xinjiangensis</name>
    <dbReference type="NCBI Taxonomy" id="512762"/>
    <lineage>
        <taxon>Bacteria</taxon>
        <taxon>Bacillati</taxon>
        <taxon>Actinomycetota</taxon>
        <taxon>Actinomycetes</taxon>
        <taxon>Kineosporiales</taxon>
        <taxon>Kineosporiaceae</taxon>
        <taxon>Kineococcus</taxon>
    </lineage>
</organism>
<sequence length="320" mass="35627">MTENVTALVEASVKYRLVTRSDFDGLVCAVLLRHLDLIDEITFVHPKDVQDGVVEVSDRDILTNLPYAPAAHLVFDHHHSETLRTGGEKTNHVIDADAPSAARVVYDYYGGAARFPKVSEELMRAVDQGDSAAYSEEEILNPEGWTLMNFLMDSRTGLGRFRDFRISNYQLMMQLIDACIEHDDVTGILALPDVAERVELYNAQSEQFVEQLKRVTTLHGDVVVVDLRDEETIHAGNRFMVYALYPQARVSVHVIWGRAKQNTVFAIGKSIIDRSSPVDIGSVCLRYGGGGHLAAGTCQVSHEISEQVMGEIIESVRTPR</sequence>
<reference evidence="1 2" key="1">
    <citation type="submission" date="2018-02" db="EMBL/GenBank/DDBJ databases">
        <title>Genomic Encyclopedia of Archaeal and Bacterial Type Strains, Phase II (KMG-II): from individual species to whole genera.</title>
        <authorList>
            <person name="Goeker M."/>
        </authorList>
    </citation>
    <scope>NUCLEOTIDE SEQUENCE [LARGE SCALE GENOMIC DNA]</scope>
    <source>
        <strain evidence="1 2">DSM 22857</strain>
    </source>
</reference>
<accession>A0A2S6ID43</accession>
<dbReference type="EMBL" id="PTJD01000017">
    <property type="protein sequence ID" value="PPK92093.1"/>
    <property type="molecule type" value="Genomic_DNA"/>
</dbReference>
<dbReference type="GO" id="GO:0016787">
    <property type="term" value="F:hydrolase activity"/>
    <property type="evidence" value="ECO:0007669"/>
    <property type="project" value="UniProtKB-KW"/>
</dbReference>
<proteinExistence type="predicted"/>
<keyword evidence="1" id="KW-0378">Hydrolase</keyword>
<name>A0A2S6ID43_9ACTN</name>